<dbReference type="AlphaFoldDB" id="A0A6V8SAT7"/>
<protein>
    <recommendedName>
        <fullName evidence="5">Glycosyltransferase 2-like domain-containing protein</fullName>
    </recommendedName>
</protein>
<dbReference type="CDD" id="cd02526">
    <property type="entry name" value="GT2_RfbF_like"/>
    <property type="match status" value="1"/>
</dbReference>
<comment type="similarity">
    <text evidence="2">Belongs to the glycosyltransferase 2 family.</text>
</comment>
<feature type="domain" description="Glycosyltransferase 2-like" evidence="5">
    <location>
        <begin position="7"/>
        <end position="165"/>
    </location>
</feature>
<dbReference type="GO" id="GO:0016757">
    <property type="term" value="F:glycosyltransferase activity"/>
    <property type="evidence" value="ECO:0007669"/>
    <property type="project" value="UniProtKB-KW"/>
</dbReference>
<dbReference type="PANTHER" id="PTHR43179:SF12">
    <property type="entry name" value="GALACTOFURANOSYLTRANSFERASE GLFT2"/>
    <property type="match status" value="1"/>
</dbReference>
<dbReference type="InterPro" id="IPR029044">
    <property type="entry name" value="Nucleotide-diphossugar_trans"/>
</dbReference>
<evidence type="ECO:0000256" key="3">
    <source>
        <dbReference type="ARBA" id="ARBA00022676"/>
    </source>
</evidence>
<evidence type="ECO:0000256" key="1">
    <source>
        <dbReference type="ARBA" id="ARBA00004776"/>
    </source>
</evidence>
<dbReference type="RefSeq" id="WP_183275565.1">
    <property type="nucleotide sequence ID" value="NZ_BLZR01000001.1"/>
</dbReference>
<dbReference type="InterPro" id="IPR001173">
    <property type="entry name" value="Glyco_trans_2-like"/>
</dbReference>
<comment type="caution">
    <text evidence="6">The sequence shown here is derived from an EMBL/GenBank/DDBJ whole genome shotgun (WGS) entry which is preliminary data.</text>
</comment>
<accession>A0A6V8SAT7</accession>
<gene>
    <name evidence="6" type="ORF">bsdtw1_00007</name>
</gene>
<reference evidence="6 7" key="1">
    <citation type="submission" date="2020-07" db="EMBL/GenBank/DDBJ databases">
        <title>A new beta-1,3-glucan-decomposing anaerobic bacterium isolated from anoxic soil subjected to biological soil disinfestation.</title>
        <authorList>
            <person name="Ueki A."/>
            <person name="Tonouchi A."/>
        </authorList>
    </citation>
    <scope>NUCLEOTIDE SEQUENCE [LARGE SCALE GENOMIC DNA]</scope>
    <source>
        <strain evidence="6 7">TW1</strain>
    </source>
</reference>
<dbReference type="Pfam" id="PF00535">
    <property type="entry name" value="Glycos_transf_2"/>
    <property type="match status" value="1"/>
</dbReference>
<dbReference type="SUPFAM" id="SSF53448">
    <property type="entry name" value="Nucleotide-diphospho-sugar transferases"/>
    <property type="match status" value="1"/>
</dbReference>
<evidence type="ECO:0000313" key="6">
    <source>
        <dbReference type="EMBL" id="GFP73971.1"/>
    </source>
</evidence>
<name>A0A6V8SAT7_9CLOT</name>
<dbReference type="Gene3D" id="3.90.550.10">
    <property type="entry name" value="Spore Coat Polysaccharide Biosynthesis Protein SpsA, Chain A"/>
    <property type="match status" value="1"/>
</dbReference>
<keyword evidence="7" id="KW-1185">Reference proteome</keyword>
<dbReference type="PANTHER" id="PTHR43179">
    <property type="entry name" value="RHAMNOSYLTRANSFERASE WBBL"/>
    <property type="match status" value="1"/>
</dbReference>
<evidence type="ECO:0000256" key="4">
    <source>
        <dbReference type="ARBA" id="ARBA00022679"/>
    </source>
</evidence>
<sequence length="297" mass="34495">MYNDVCCVIVTYNIGNDFLKCFNSIVDQVKNVVIVDNGSDSETISMLKALEGKERVKIIYNDENLGIATALNIGVKYAEECGTEWVLTMDNDSISTLNMVDSMINVYNHLNEDKKKKVVSITPRHIETGYTEISEGDKISELQNNEFVEIDVCITSGNLVKTSVFREVNYFEDKLFIDSVDFDFCFKLKQKGYELIQTKGAKLLHKCGDATEKEILFFKTGYTNHSYLRRYYMTRNRFYLWNKYKDIDSRFIKNDKRAFCTEIVKVILLEKDKKIKLKMIIKGIKDYRNNIYGKISI</sequence>
<dbReference type="EMBL" id="BLZR01000001">
    <property type="protein sequence ID" value="GFP73971.1"/>
    <property type="molecule type" value="Genomic_DNA"/>
</dbReference>
<evidence type="ECO:0000256" key="2">
    <source>
        <dbReference type="ARBA" id="ARBA00006739"/>
    </source>
</evidence>
<keyword evidence="4" id="KW-0808">Transferase</keyword>
<dbReference type="Proteomes" id="UP000580568">
    <property type="component" value="Unassembled WGS sequence"/>
</dbReference>
<evidence type="ECO:0000313" key="7">
    <source>
        <dbReference type="Proteomes" id="UP000580568"/>
    </source>
</evidence>
<evidence type="ECO:0000259" key="5">
    <source>
        <dbReference type="Pfam" id="PF00535"/>
    </source>
</evidence>
<comment type="pathway">
    <text evidence="1">Cell wall biogenesis; cell wall polysaccharide biosynthesis.</text>
</comment>
<keyword evidence="3" id="KW-0328">Glycosyltransferase</keyword>
<organism evidence="6 7">
    <name type="scientific">Clostridium fungisolvens</name>
    <dbReference type="NCBI Taxonomy" id="1604897"/>
    <lineage>
        <taxon>Bacteria</taxon>
        <taxon>Bacillati</taxon>
        <taxon>Bacillota</taxon>
        <taxon>Clostridia</taxon>
        <taxon>Eubacteriales</taxon>
        <taxon>Clostridiaceae</taxon>
        <taxon>Clostridium</taxon>
    </lineage>
</organism>
<proteinExistence type="inferred from homology"/>